<reference evidence="3" key="2">
    <citation type="submission" date="2016-02" db="EMBL/GenBank/DDBJ databases">
        <title>Genome sequencing of Aspergillus luchuensis NBRC 4314.</title>
        <authorList>
            <person name="Yamada O."/>
        </authorList>
    </citation>
    <scope>NUCLEOTIDE SEQUENCE [LARGE SCALE GENOMIC DNA]</scope>
    <source>
        <strain evidence="3">RIB 2604</strain>
    </source>
</reference>
<dbReference type="EMBL" id="BCWF01000010">
    <property type="protein sequence ID" value="GAT21591.1"/>
    <property type="molecule type" value="Genomic_DNA"/>
</dbReference>
<keyword evidence="4" id="KW-1185">Reference proteome</keyword>
<reference evidence="2 3" key="1">
    <citation type="journal article" date="2016" name="DNA Res.">
        <title>Genome sequence of Aspergillus luchuensis NBRC 4314.</title>
        <authorList>
            <person name="Yamada O."/>
            <person name="Machida M."/>
            <person name="Hosoyama A."/>
            <person name="Goto M."/>
            <person name="Takahashi T."/>
            <person name="Futagami T."/>
            <person name="Yamagata Y."/>
            <person name="Takeuchi M."/>
            <person name="Kobayashi T."/>
            <person name="Koike H."/>
            <person name="Abe K."/>
            <person name="Asai K."/>
            <person name="Arita M."/>
            <person name="Fujita N."/>
            <person name="Fukuda K."/>
            <person name="Higa K."/>
            <person name="Horikawa H."/>
            <person name="Ishikawa T."/>
            <person name="Jinno K."/>
            <person name="Kato Y."/>
            <person name="Kirimura K."/>
            <person name="Mizutani O."/>
            <person name="Nakasone K."/>
            <person name="Sano M."/>
            <person name="Shiraishi Y."/>
            <person name="Tsukahara M."/>
            <person name="Gomi K."/>
        </authorList>
    </citation>
    <scope>NUCLEOTIDE SEQUENCE [LARGE SCALE GENOMIC DNA]</scope>
    <source>
        <strain evidence="2 3">RIB 2604</strain>
    </source>
</reference>
<dbReference type="EMBL" id="AP024427">
    <property type="protein sequence ID" value="BCR97800.1"/>
    <property type="molecule type" value="Genomic_DNA"/>
</dbReference>
<dbReference type="AlphaFoldDB" id="A0A146F7K4"/>
<dbReference type="GeneID" id="64959125"/>
<evidence type="ECO:0000313" key="3">
    <source>
        <dbReference type="Proteomes" id="UP000075230"/>
    </source>
</evidence>
<accession>A0A146F7K4</accession>
<evidence type="ECO:0000313" key="4">
    <source>
        <dbReference type="Proteomes" id="UP000661280"/>
    </source>
</evidence>
<reference evidence="1" key="4">
    <citation type="submission" date="2021-02" db="EMBL/GenBank/DDBJ databases">
        <title>Aspergillus luchuensis mut. kawachii IFO 4304 genome sequence.</title>
        <authorList>
            <person name="Mori K."/>
            <person name="Kadooka C."/>
            <person name="Goto M."/>
            <person name="Futagami T."/>
        </authorList>
    </citation>
    <scope>NUCLEOTIDE SEQUENCE</scope>
    <source>
        <strain evidence="1">IFO 4308</strain>
    </source>
</reference>
<name>A0A146F7K4_ASPKA</name>
<reference evidence="1" key="3">
    <citation type="submission" date="2021-01" db="EMBL/GenBank/DDBJ databases">
        <authorList>
            <consortium name="Aspergillus luchuensis mut. kawachii IFO 4304 genome sequencing consortium"/>
            <person name="Kazuki M."/>
            <person name="Futagami T."/>
        </authorList>
    </citation>
    <scope>NUCLEOTIDE SEQUENCE</scope>
    <source>
        <strain evidence="1">IFO 4308</strain>
    </source>
</reference>
<protein>
    <submittedName>
        <fullName evidence="2">Uncharacterized protein</fullName>
    </submittedName>
</protein>
<evidence type="ECO:0000313" key="2">
    <source>
        <dbReference type="EMBL" id="GAT21591.1"/>
    </source>
</evidence>
<dbReference type="Proteomes" id="UP000661280">
    <property type="component" value="Chromosome 3"/>
</dbReference>
<gene>
    <name evidence="1" type="ORF">AKAW2_31119A</name>
    <name evidence="2" type="ORF">RIB2604_01004820</name>
</gene>
<sequence length="258" mass="30153">MDEQLILERKRRLQELNNIYGQLGDFDHRLLPAHLEQVKINHTEMSLDASNPPYYFSSYLYPIDEPEYEYPEDAEDWPEFDGCPYKNAEHLAICLNRFLCRCEMPEADTHPPRFRMSSWGNFNFQDLGCVTLGSQWQESVWYDTNTEAPHIVALMWSGLAHPQNKELCRSEVDAAIMIMYGRLRDPSLRPHVIAPVLLLSAIGEHYLRIIEAYFDKGQLVMRSCPLMDMRERDMNWLITLAKWCWGGPSSKSTKFIKT</sequence>
<proteinExistence type="predicted"/>
<dbReference type="OrthoDB" id="4177740at2759"/>
<dbReference type="VEuPathDB" id="FungiDB:ASPFODRAFT_220914"/>
<organism evidence="2 3">
    <name type="scientific">Aspergillus kawachii</name>
    <name type="common">White koji mold</name>
    <name type="synonym">Aspergillus awamori var. kawachi</name>
    <dbReference type="NCBI Taxonomy" id="1069201"/>
    <lineage>
        <taxon>Eukaryota</taxon>
        <taxon>Fungi</taxon>
        <taxon>Dikarya</taxon>
        <taxon>Ascomycota</taxon>
        <taxon>Pezizomycotina</taxon>
        <taxon>Eurotiomycetes</taxon>
        <taxon>Eurotiomycetidae</taxon>
        <taxon>Eurotiales</taxon>
        <taxon>Aspergillaceae</taxon>
        <taxon>Aspergillus</taxon>
        <taxon>Aspergillus subgen. Circumdati</taxon>
    </lineage>
</organism>
<dbReference type="RefSeq" id="XP_041541566.1">
    <property type="nucleotide sequence ID" value="XM_041687708.1"/>
</dbReference>
<dbReference type="Proteomes" id="UP000075230">
    <property type="component" value="Unassembled WGS sequence"/>
</dbReference>
<evidence type="ECO:0000313" key="1">
    <source>
        <dbReference type="EMBL" id="BCR97800.1"/>
    </source>
</evidence>
<dbReference type="KEGG" id="aluc:AKAW2_31119A"/>